<dbReference type="InterPro" id="IPR011004">
    <property type="entry name" value="Trimer_LpxA-like_sf"/>
</dbReference>
<proteinExistence type="inferred from homology"/>
<organism evidence="3 4">
    <name type="scientific">Massilia cellulosiltytica</name>
    <dbReference type="NCBI Taxonomy" id="2683234"/>
    <lineage>
        <taxon>Bacteria</taxon>
        <taxon>Pseudomonadati</taxon>
        <taxon>Pseudomonadota</taxon>
        <taxon>Betaproteobacteria</taxon>
        <taxon>Burkholderiales</taxon>
        <taxon>Oxalobacteraceae</taxon>
        <taxon>Telluria group</taxon>
        <taxon>Massilia</taxon>
    </lineage>
</organism>
<name>A0A7X3FWK8_9BURK</name>
<feature type="domain" description="Sugar 3,4-ketoisomerase QdtA cupin" evidence="2">
    <location>
        <begin position="156"/>
        <end position="284"/>
    </location>
</feature>
<dbReference type="SUPFAM" id="SSF51182">
    <property type="entry name" value="RmlC-like cupins"/>
    <property type="match status" value="1"/>
</dbReference>
<comment type="similarity">
    <text evidence="1">Belongs to the transferase hexapeptide repeat family.</text>
</comment>
<dbReference type="AlphaFoldDB" id="A0A7X3FWK8"/>
<dbReference type="InterPro" id="IPR008894">
    <property type="entry name" value="QdtA_cupin_dom"/>
</dbReference>
<accession>A0A7X3FWK8</accession>
<keyword evidence="4" id="KW-1185">Reference proteome</keyword>
<protein>
    <submittedName>
        <fullName evidence="3">Isomerase</fullName>
    </submittedName>
</protein>
<comment type="caution">
    <text evidence="3">The sequence shown here is derived from an EMBL/GenBank/DDBJ whole genome shotgun (WGS) entry which is preliminary data.</text>
</comment>
<evidence type="ECO:0000256" key="1">
    <source>
        <dbReference type="ARBA" id="ARBA00007274"/>
    </source>
</evidence>
<dbReference type="InterPro" id="IPR011051">
    <property type="entry name" value="RmlC_Cupin_sf"/>
</dbReference>
<dbReference type="Gene3D" id="2.60.120.10">
    <property type="entry name" value="Jelly Rolls"/>
    <property type="match status" value="1"/>
</dbReference>
<dbReference type="InterPro" id="IPR050179">
    <property type="entry name" value="Trans_hexapeptide_repeat"/>
</dbReference>
<dbReference type="GO" id="GO:0016853">
    <property type="term" value="F:isomerase activity"/>
    <property type="evidence" value="ECO:0007669"/>
    <property type="project" value="UniProtKB-KW"/>
</dbReference>
<dbReference type="EMBL" id="WSES01000001">
    <property type="protein sequence ID" value="MVW58362.1"/>
    <property type="molecule type" value="Genomic_DNA"/>
</dbReference>
<dbReference type="SUPFAM" id="SSF51161">
    <property type="entry name" value="Trimeric LpxA-like enzymes"/>
    <property type="match status" value="1"/>
</dbReference>
<sequence>MSRSFSAHVHDGATVAADAQLGDFVVVYAGAAIGTGCRVRGFTQVWPGVRLHEGVDLGPGVTIEAPDGDGSDVVIGAGTRVGAGALLHRGVRIGQGAEVVAGAVVTHNVPPYAIVAGAPARVVNYVQQAERKPAAEWHTITTPPKTPSAVRLGVGDVTLHRFKFVGDPRGDLSVGEFMREIPFMPKRYFLVMNVPNDKTRGEHAHYKCHQFLVCVKGSCSVVVDDVASRCEVRLDAPDIGLYLPPMTWGIQYKYSSDAVMMVFASDYYEAEDYIRDYDEFVAAKRRMGDSGALPVEHA</sequence>
<dbReference type="PANTHER" id="PTHR43300:SF4">
    <property type="entry name" value="ACYL-[ACYL-CARRIER-PROTEIN]--UDP-N-ACETYLGLUCOSAMINE O-ACYLTRANSFERASE"/>
    <property type="match status" value="1"/>
</dbReference>
<reference evidence="3 4" key="1">
    <citation type="submission" date="2019-12" db="EMBL/GenBank/DDBJ databases">
        <authorList>
            <person name="Li C."/>
            <person name="Zhao J."/>
        </authorList>
    </citation>
    <scope>NUCLEOTIDE SEQUENCE [LARGE SCALE GENOMIC DNA]</scope>
    <source>
        <strain evidence="3 4">NEAU-DD11</strain>
    </source>
</reference>
<dbReference type="Gene3D" id="2.160.10.10">
    <property type="entry name" value="Hexapeptide repeat proteins"/>
    <property type="match status" value="1"/>
</dbReference>
<evidence type="ECO:0000313" key="4">
    <source>
        <dbReference type="Proteomes" id="UP000443353"/>
    </source>
</evidence>
<gene>
    <name evidence="3" type="ORF">GPY61_00295</name>
</gene>
<dbReference type="Proteomes" id="UP000443353">
    <property type="component" value="Unassembled WGS sequence"/>
</dbReference>
<dbReference type="RefSeq" id="WP_056129217.1">
    <property type="nucleotide sequence ID" value="NZ_WSES01000001.1"/>
</dbReference>
<dbReference type="Pfam" id="PF05523">
    <property type="entry name" value="FdtA"/>
    <property type="match status" value="1"/>
</dbReference>
<evidence type="ECO:0000313" key="3">
    <source>
        <dbReference type="EMBL" id="MVW58362.1"/>
    </source>
</evidence>
<dbReference type="PANTHER" id="PTHR43300">
    <property type="entry name" value="ACETYLTRANSFERASE"/>
    <property type="match status" value="1"/>
</dbReference>
<dbReference type="InterPro" id="IPR014710">
    <property type="entry name" value="RmlC-like_jellyroll"/>
</dbReference>
<keyword evidence="3" id="KW-0413">Isomerase</keyword>
<dbReference type="CDD" id="cd20292">
    <property type="entry name" value="cupin_QdtA-like"/>
    <property type="match status" value="1"/>
</dbReference>
<evidence type="ECO:0000259" key="2">
    <source>
        <dbReference type="Pfam" id="PF05523"/>
    </source>
</evidence>